<dbReference type="EnsemblMetazoa" id="ASIC005290-RA">
    <property type="protein sequence ID" value="ASIC005290-PA"/>
    <property type="gene ID" value="ASIC005290"/>
</dbReference>
<evidence type="ECO:0000313" key="4">
    <source>
        <dbReference type="Proteomes" id="UP000030765"/>
    </source>
</evidence>
<dbReference type="EMBL" id="KE524860">
    <property type="protein sequence ID" value="KFB38023.1"/>
    <property type="molecule type" value="Genomic_DNA"/>
</dbReference>
<evidence type="ECO:0000256" key="1">
    <source>
        <dbReference type="SAM" id="MobiDB-lite"/>
    </source>
</evidence>
<dbReference type="EMBL" id="ATLV01013474">
    <property type="status" value="NOT_ANNOTATED_CDS"/>
    <property type="molecule type" value="Genomic_DNA"/>
</dbReference>
<reference evidence="3" key="2">
    <citation type="submission" date="2020-05" db="UniProtKB">
        <authorList>
            <consortium name="EnsemblMetazoa"/>
        </authorList>
    </citation>
    <scope>IDENTIFICATION</scope>
</reference>
<proteinExistence type="predicted"/>
<dbReference type="AlphaFoldDB" id="A0A084VJ79"/>
<evidence type="ECO:0000313" key="3">
    <source>
        <dbReference type="EnsemblMetazoa" id="ASIC005290-PA"/>
    </source>
</evidence>
<feature type="region of interest" description="Disordered" evidence="1">
    <location>
        <begin position="1"/>
        <end position="23"/>
    </location>
</feature>
<evidence type="ECO:0000313" key="2">
    <source>
        <dbReference type="EMBL" id="KFB38023.1"/>
    </source>
</evidence>
<reference evidence="2 4" key="1">
    <citation type="journal article" date="2014" name="BMC Genomics">
        <title>Genome sequence of Anopheles sinensis provides insight into genetics basis of mosquito competence for malaria parasites.</title>
        <authorList>
            <person name="Zhou D."/>
            <person name="Zhang D."/>
            <person name="Ding G."/>
            <person name="Shi L."/>
            <person name="Hou Q."/>
            <person name="Ye Y."/>
            <person name="Xu Y."/>
            <person name="Zhou H."/>
            <person name="Xiong C."/>
            <person name="Li S."/>
            <person name="Yu J."/>
            <person name="Hong S."/>
            <person name="Yu X."/>
            <person name="Zou P."/>
            <person name="Chen C."/>
            <person name="Chang X."/>
            <person name="Wang W."/>
            <person name="Lv Y."/>
            <person name="Sun Y."/>
            <person name="Ma L."/>
            <person name="Shen B."/>
            <person name="Zhu C."/>
        </authorList>
    </citation>
    <scope>NUCLEOTIDE SEQUENCE [LARGE SCALE GENOMIC DNA]</scope>
</reference>
<name>A0A084VJ79_ANOSI</name>
<protein>
    <submittedName>
        <fullName evidence="2 3">Uncharacterized protein</fullName>
    </submittedName>
</protein>
<dbReference type="Proteomes" id="UP000030765">
    <property type="component" value="Unassembled WGS sequence"/>
</dbReference>
<accession>A0A084VJ79</accession>
<feature type="compositionally biased region" description="Polar residues" evidence="1">
    <location>
        <begin position="7"/>
        <end position="17"/>
    </location>
</feature>
<sequence>MDGDTPTCPSDQTNATRGETRATPPILVSLMLPTASCHRAGVSRSRSRYAPVMFCLLSSKQPCRLTNPLRPLHYTKAGGDVPHHDRIACEVVGAVVGARVSAVSRVDVRCERE</sequence>
<dbReference type="VEuPathDB" id="VectorBase:ASIC005290"/>
<gene>
    <name evidence="2" type="ORF">ZHAS_00005290</name>
</gene>
<organism evidence="2">
    <name type="scientific">Anopheles sinensis</name>
    <name type="common">Mosquito</name>
    <dbReference type="NCBI Taxonomy" id="74873"/>
    <lineage>
        <taxon>Eukaryota</taxon>
        <taxon>Metazoa</taxon>
        <taxon>Ecdysozoa</taxon>
        <taxon>Arthropoda</taxon>
        <taxon>Hexapoda</taxon>
        <taxon>Insecta</taxon>
        <taxon>Pterygota</taxon>
        <taxon>Neoptera</taxon>
        <taxon>Endopterygota</taxon>
        <taxon>Diptera</taxon>
        <taxon>Nematocera</taxon>
        <taxon>Culicoidea</taxon>
        <taxon>Culicidae</taxon>
        <taxon>Anophelinae</taxon>
        <taxon>Anopheles</taxon>
    </lineage>
</organism>
<keyword evidence="4" id="KW-1185">Reference proteome</keyword>